<keyword evidence="2" id="KW-1185">Reference proteome</keyword>
<protein>
    <submittedName>
        <fullName evidence="1">Uncharacterized protein</fullName>
    </submittedName>
</protein>
<evidence type="ECO:0000313" key="2">
    <source>
        <dbReference type="Proteomes" id="UP001189429"/>
    </source>
</evidence>
<evidence type="ECO:0000313" key="1">
    <source>
        <dbReference type="EMBL" id="CAK0826512.1"/>
    </source>
</evidence>
<proteinExistence type="predicted"/>
<feature type="non-terminal residue" evidence="1">
    <location>
        <position position="1"/>
    </location>
</feature>
<gene>
    <name evidence="1" type="ORF">PCOR1329_LOCUS26338</name>
</gene>
<name>A0ABN9S5Q5_9DINO</name>
<dbReference type="EMBL" id="CAUYUJ010009346">
    <property type="protein sequence ID" value="CAK0826512.1"/>
    <property type="molecule type" value="Genomic_DNA"/>
</dbReference>
<organism evidence="1 2">
    <name type="scientific">Prorocentrum cordatum</name>
    <dbReference type="NCBI Taxonomy" id="2364126"/>
    <lineage>
        <taxon>Eukaryota</taxon>
        <taxon>Sar</taxon>
        <taxon>Alveolata</taxon>
        <taxon>Dinophyceae</taxon>
        <taxon>Prorocentrales</taxon>
        <taxon>Prorocentraceae</taxon>
        <taxon>Prorocentrum</taxon>
    </lineage>
</organism>
<dbReference type="Proteomes" id="UP001189429">
    <property type="component" value="Unassembled WGS sequence"/>
</dbReference>
<sequence length="153" mass="16840">AVSAPSSSDQCFPCAPCLKGPPPIYLMELCCAGRNSKSDHLVEYPPPRGEFPLLPITLPRTLEAARSMPVDARTVFICSYPKTHRAGVHGYVRRPSFTILRCPWTSEGRLAFKGHDVSVHVSAVSRWPPTRLATRSGLCSRLACKYFGSKLQP</sequence>
<comment type="caution">
    <text evidence="1">The sequence shown here is derived from an EMBL/GenBank/DDBJ whole genome shotgun (WGS) entry which is preliminary data.</text>
</comment>
<reference evidence="1" key="1">
    <citation type="submission" date="2023-10" db="EMBL/GenBank/DDBJ databases">
        <authorList>
            <person name="Chen Y."/>
            <person name="Shah S."/>
            <person name="Dougan E. K."/>
            <person name="Thang M."/>
            <person name="Chan C."/>
        </authorList>
    </citation>
    <scope>NUCLEOTIDE SEQUENCE [LARGE SCALE GENOMIC DNA]</scope>
</reference>
<accession>A0ABN9S5Q5</accession>